<reference evidence="2" key="1">
    <citation type="submission" date="2022-01" db="EMBL/GenBank/DDBJ databases">
        <title>PSI-footprinting approach for the identification of protein synthesis inhibitor producers.</title>
        <authorList>
            <person name="Handel F."/>
            <person name="Kulik A."/>
            <person name="Wex K.W."/>
            <person name="Berscheid A."/>
            <person name="Saur J.S."/>
            <person name="Winkler A."/>
            <person name="Wibberg D."/>
            <person name="Kalinowski J."/>
            <person name="Broetz-Oesterhelt H."/>
            <person name="Mast Y."/>
        </authorList>
    </citation>
    <scope>NUCLEOTIDE SEQUENCE</scope>
    <source>
        <strain evidence="2">KNN 49.3e</strain>
    </source>
</reference>
<evidence type="ECO:0000313" key="2">
    <source>
        <dbReference type="EMBL" id="UQS23213.1"/>
    </source>
</evidence>
<keyword evidence="1" id="KW-0472">Membrane</keyword>
<dbReference type="RefSeq" id="WP_116110820.1">
    <property type="nucleotide sequence ID" value="NZ_CP091196.1"/>
</dbReference>
<dbReference type="Proteomes" id="UP000830158">
    <property type="component" value="Chromosome"/>
</dbReference>
<keyword evidence="1" id="KW-0812">Transmembrane</keyword>
<dbReference type="EMBL" id="CP091196">
    <property type="protein sequence ID" value="UQS23213.1"/>
    <property type="molecule type" value="Genomic_DNA"/>
</dbReference>
<name>A0ABY4NT34_9PSEU</name>
<sequence>MGRARWWTLGGAAVASIAVVVLLLVYVFDDDPGDAADDIATALTGEDRAAYRDLTCAGLPPVDEVDLPGQGRVSAFTIGDISVYEVRQNAEDFAVAVFVADGTSSFVVGQLTEDDGWCLLDLFACPAAAQPATSGFRTDWAQLRRETVCGYVLSDSRN</sequence>
<evidence type="ECO:0008006" key="4">
    <source>
        <dbReference type="Google" id="ProtNLM"/>
    </source>
</evidence>
<gene>
    <name evidence="2" type="ORF">L1857_10485</name>
</gene>
<evidence type="ECO:0000256" key="1">
    <source>
        <dbReference type="SAM" id="Phobius"/>
    </source>
</evidence>
<feature type="transmembrane region" description="Helical" evidence="1">
    <location>
        <begin position="6"/>
        <end position="28"/>
    </location>
</feature>
<keyword evidence="1" id="KW-1133">Transmembrane helix</keyword>
<keyword evidence="3" id="KW-1185">Reference proteome</keyword>
<proteinExistence type="predicted"/>
<organism evidence="2 3">
    <name type="scientific">Amycolatopsis thermalba</name>
    <dbReference type="NCBI Taxonomy" id="944492"/>
    <lineage>
        <taxon>Bacteria</taxon>
        <taxon>Bacillati</taxon>
        <taxon>Actinomycetota</taxon>
        <taxon>Actinomycetes</taxon>
        <taxon>Pseudonocardiales</taxon>
        <taxon>Pseudonocardiaceae</taxon>
        <taxon>Amycolatopsis</taxon>
    </lineage>
</organism>
<evidence type="ECO:0000313" key="3">
    <source>
        <dbReference type="Proteomes" id="UP000830158"/>
    </source>
</evidence>
<protein>
    <recommendedName>
        <fullName evidence="4">Secreted protein</fullName>
    </recommendedName>
</protein>
<accession>A0ABY4NT34</accession>